<keyword evidence="13" id="KW-1185">Reference proteome</keyword>
<feature type="region of interest" description="Disordered" evidence="11">
    <location>
        <begin position="1"/>
        <end position="35"/>
    </location>
</feature>
<organism evidence="12 13">
    <name type="scientific">Xylaria grammica</name>
    <dbReference type="NCBI Taxonomy" id="363999"/>
    <lineage>
        <taxon>Eukaryota</taxon>
        <taxon>Fungi</taxon>
        <taxon>Dikarya</taxon>
        <taxon>Ascomycota</taxon>
        <taxon>Pezizomycotina</taxon>
        <taxon>Sordariomycetes</taxon>
        <taxon>Xylariomycetidae</taxon>
        <taxon>Xylariales</taxon>
        <taxon>Xylariaceae</taxon>
        <taxon>Xylaria</taxon>
    </lineage>
</organism>
<dbReference type="PANTHER" id="PTHR45618">
    <property type="entry name" value="MITOCHONDRIAL DICARBOXYLATE CARRIER-RELATED"/>
    <property type="match status" value="1"/>
</dbReference>
<evidence type="ECO:0000256" key="7">
    <source>
        <dbReference type="ARBA" id="ARBA00022989"/>
    </source>
</evidence>
<reference evidence="12 13" key="1">
    <citation type="submission" date="2018-12" db="EMBL/GenBank/DDBJ databases">
        <title>Draft genome sequence of Xylaria grammica IHI A82.</title>
        <authorList>
            <person name="Buettner E."/>
            <person name="Kellner H."/>
        </authorList>
    </citation>
    <scope>NUCLEOTIDE SEQUENCE [LARGE SCALE GENOMIC DNA]</scope>
    <source>
        <strain evidence="12 13">IHI A82</strain>
    </source>
</reference>
<keyword evidence="3 10" id="KW-0813">Transport</keyword>
<dbReference type="Proteomes" id="UP000286045">
    <property type="component" value="Unassembled WGS sequence"/>
</dbReference>
<comment type="caution">
    <text evidence="12">The sequence shown here is derived from an EMBL/GenBank/DDBJ whole genome shotgun (WGS) entry which is preliminary data.</text>
</comment>
<dbReference type="Pfam" id="PF00153">
    <property type="entry name" value="Mito_carr"/>
    <property type="match status" value="3"/>
</dbReference>
<comment type="subcellular location">
    <subcellularLocation>
        <location evidence="1">Membrane</location>
        <topology evidence="1">Multi-pass membrane protein</topology>
    </subcellularLocation>
</comment>
<dbReference type="EMBL" id="RYZI01000786">
    <property type="protein sequence ID" value="RWA03464.1"/>
    <property type="molecule type" value="Genomic_DNA"/>
</dbReference>
<dbReference type="InterPro" id="IPR023395">
    <property type="entry name" value="MCP_dom_sf"/>
</dbReference>
<evidence type="ECO:0000256" key="10">
    <source>
        <dbReference type="RuleBase" id="RU000488"/>
    </source>
</evidence>
<dbReference type="AlphaFoldDB" id="A0A439CMT1"/>
<dbReference type="PROSITE" id="PS50920">
    <property type="entry name" value="SOLCAR"/>
    <property type="match status" value="3"/>
</dbReference>
<keyword evidence="6" id="KW-0496">Mitochondrion</keyword>
<comment type="similarity">
    <text evidence="2 10">Belongs to the mitochondrial carrier (TC 2.A.29) family.</text>
</comment>
<name>A0A439CMT1_9PEZI</name>
<proteinExistence type="inferred from homology"/>
<evidence type="ECO:0000256" key="1">
    <source>
        <dbReference type="ARBA" id="ARBA00004141"/>
    </source>
</evidence>
<evidence type="ECO:0000313" key="13">
    <source>
        <dbReference type="Proteomes" id="UP000286045"/>
    </source>
</evidence>
<dbReference type="InterPro" id="IPR050391">
    <property type="entry name" value="Mito_Metabolite_Transporter"/>
</dbReference>
<keyword evidence="4 9" id="KW-0812">Transmembrane</keyword>
<evidence type="ECO:0000256" key="3">
    <source>
        <dbReference type="ARBA" id="ARBA00022448"/>
    </source>
</evidence>
<dbReference type="InterPro" id="IPR018108">
    <property type="entry name" value="MCP_transmembrane"/>
</dbReference>
<evidence type="ECO:0000256" key="11">
    <source>
        <dbReference type="SAM" id="MobiDB-lite"/>
    </source>
</evidence>
<keyword evidence="7" id="KW-1133">Transmembrane helix</keyword>
<gene>
    <name evidence="12" type="ORF">EKO27_g11638</name>
</gene>
<feature type="repeat" description="Solcar" evidence="9">
    <location>
        <begin position="139"/>
        <end position="230"/>
    </location>
</feature>
<dbReference type="FunFam" id="1.50.40.10:FF:000107">
    <property type="entry name" value="Mitochondrial dicarboxylate carrier"/>
    <property type="match status" value="1"/>
</dbReference>
<feature type="compositionally biased region" description="Polar residues" evidence="11">
    <location>
        <begin position="8"/>
        <end position="30"/>
    </location>
</feature>
<dbReference type="STRING" id="363999.A0A439CMT1"/>
<dbReference type="SUPFAM" id="SSF103506">
    <property type="entry name" value="Mitochondrial carrier"/>
    <property type="match status" value="1"/>
</dbReference>
<evidence type="ECO:0000256" key="8">
    <source>
        <dbReference type="ARBA" id="ARBA00023136"/>
    </source>
</evidence>
<sequence length="331" mass="36068">MSHGVPIQETTMTSTTSGNPAAVSPPSTLPSHGVKPTLRKKDIVLKQIAYPFWFGGSASSMAACVTHPLDLVKVRMQLRSGDGPKNMSGTFMQIVRTSGPRGLYDGLTASLLRQMTYSTVRFGVYEDLKRRLTPEGQKPTLPLLIGLSSLSGLLGGLSGNAADVVNVRMQQEAVLSESHKRHYRNGLDGMLKMARTEGLLSWYRGAWPNATRAALMNASQLASYDTIKVALMTYTPLGDTTTTHFASSLAAGFIATTICSPVDVIKSRVMSAHTTKGLFSFIAEIYAKEGVSWMFKGWVPAFLRLGPQTICTFLFLEAHRKAYRNIKGIEE</sequence>
<keyword evidence="6" id="KW-0999">Mitochondrion inner membrane</keyword>
<evidence type="ECO:0000256" key="5">
    <source>
        <dbReference type="ARBA" id="ARBA00022737"/>
    </source>
</evidence>
<accession>A0A439CMT1</accession>
<dbReference type="GO" id="GO:0016020">
    <property type="term" value="C:membrane"/>
    <property type="evidence" value="ECO:0007669"/>
    <property type="project" value="UniProtKB-SubCell"/>
</dbReference>
<keyword evidence="8 9" id="KW-0472">Membrane</keyword>
<evidence type="ECO:0000313" key="12">
    <source>
        <dbReference type="EMBL" id="RWA03464.1"/>
    </source>
</evidence>
<evidence type="ECO:0000256" key="6">
    <source>
        <dbReference type="ARBA" id="ARBA00022792"/>
    </source>
</evidence>
<protein>
    <recommendedName>
        <fullName evidence="14">Mitochondrial dicarboxylate carrier</fullName>
    </recommendedName>
</protein>
<evidence type="ECO:0000256" key="2">
    <source>
        <dbReference type="ARBA" id="ARBA00006375"/>
    </source>
</evidence>
<dbReference type="Gene3D" id="1.50.40.10">
    <property type="entry name" value="Mitochondrial carrier domain"/>
    <property type="match status" value="1"/>
</dbReference>
<feature type="repeat" description="Solcar" evidence="9">
    <location>
        <begin position="46"/>
        <end position="131"/>
    </location>
</feature>
<evidence type="ECO:0000256" key="4">
    <source>
        <dbReference type="ARBA" id="ARBA00022692"/>
    </source>
</evidence>
<keyword evidence="5" id="KW-0677">Repeat</keyword>
<evidence type="ECO:0000256" key="9">
    <source>
        <dbReference type="PROSITE-ProRule" id="PRU00282"/>
    </source>
</evidence>
<evidence type="ECO:0008006" key="14">
    <source>
        <dbReference type="Google" id="ProtNLM"/>
    </source>
</evidence>
<feature type="repeat" description="Solcar" evidence="9">
    <location>
        <begin position="239"/>
        <end position="322"/>
    </location>
</feature>